<gene>
    <name evidence="1" type="primary">PRE5</name>
    <name evidence="1" type="ORF">EV182_004668</name>
</gene>
<accession>A0ACC1HF49</accession>
<keyword evidence="1" id="KW-0647">Proteasome</keyword>
<dbReference type="EMBL" id="JAMZIH010006627">
    <property type="protein sequence ID" value="KAJ1673733.1"/>
    <property type="molecule type" value="Genomic_DNA"/>
</dbReference>
<keyword evidence="1" id="KW-0378">Hydrolase</keyword>
<organism evidence="1 2">
    <name type="scientific">Spiromyces aspiralis</name>
    <dbReference type="NCBI Taxonomy" id="68401"/>
    <lineage>
        <taxon>Eukaryota</taxon>
        <taxon>Fungi</taxon>
        <taxon>Fungi incertae sedis</taxon>
        <taxon>Zoopagomycota</taxon>
        <taxon>Kickxellomycotina</taxon>
        <taxon>Kickxellomycetes</taxon>
        <taxon>Kickxellales</taxon>
        <taxon>Kickxellaceae</taxon>
        <taxon>Spiromyces</taxon>
    </lineage>
</organism>
<name>A0ACC1HF49_9FUNG</name>
<reference evidence="1" key="1">
    <citation type="submission" date="2022-06" db="EMBL/GenBank/DDBJ databases">
        <title>Phylogenomic reconstructions and comparative analyses of Kickxellomycotina fungi.</title>
        <authorList>
            <person name="Reynolds N.K."/>
            <person name="Stajich J.E."/>
            <person name="Barry K."/>
            <person name="Grigoriev I.V."/>
            <person name="Crous P."/>
            <person name="Smith M.E."/>
        </authorList>
    </citation>
    <scope>NUCLEOTIDE SEQUENCE</scope>
    <source>
        <strain evidence="1">RSA 2271</strain>
    </source>
</reference>
<keyword evidence="2" id="KW-1185">Reference proteome</keyword>
<feature type="non-terminal residue" evidence="1">
    <location>
        <position position="1"/>
    </location>
</feature>
<sequence>ATRMYDDDTTIWDPKGRIHQVEYAAKAIQQGSPVVGIASKEYVVIGGLKLSPNKYDEPYEKINKVDTHIGMAMSGLISDGRVLCNFARTRSMQYRLTYQRPLPVNRLVSELGDKAQSNTQGFGNRPYGVGLLVAGYDDKGPHLYDFQPTGVVSNCLAYSIGSRSNVSRTYLEKYIDEYENGKSSRRELIEHVIKAIKISAPEIKDKKTKEVKPLTVDNISIGVVGKSADGEFEAFHLLDKETLLEFFGGDGAAPVAAASGGSGDGTESMDVEQ</sequence>
<comment type="caution">
    <text evidence="1">The sequence shown here is derived from an EMBL/GenBank/DDBJ whole genome shotgun (WGS) entry which is preliminary data.</text>
</comment>
<protein>
    <submittedName>
        <fullName evidence="1">Proteasome subunit alpha type-6</fullName>
        <ecNumber evidence="1">3.4.25.1</ecNumber>
    </submittedName>
</protein>
<evidence type="ECO:0000313" key="2">
    <source>
        <dbReference type="Proteomes" id="UP001145114"/>
    </source>
</evidence>
<dbReference type="EC" id="3.4.25.1" evidence="1"/>
<evidence type="ECO:0000313" key="1">
    <source>
        <dbReference type="EMBL" id="KAJ1673733.1"/>
    </source>
</evidence>
<proteinExistence type="predicted"/>
<dbReference type="Proteomes" id="UP001145114">
    <property type="component" value="Unassembled WGS sequence"/>
</dbReference>